<evidence type="ECO:0000313" key="2">
    <source>
        <dbReference type="EMBL" id="WVZ49999.1"/>
    </source>
</evidence>
<dbReference type="SUPFAM" id="SSF81383">
    <property type="entry name" value="F-box domain"/>
    <property type="match status" value="1"/>
</dbReference>
<evidence type="ECO:0000313" key="3">
    <source>
        <dbReference type="Proteomes" id="UP001341281"/>
    </source>
</evidence>
<dbReference type="EMBL" id="CP144745">
    <property type="protein sequence ID" value="WVZ49999.1"/>
    <property type="molecule type" value="Genomic_DNA"/>
</dbReference>
<dbReference type="Gene3D" id="1.20.1280.50">
    <property type="match status" value="1"/>
</dbReference>
<evidence type="ECO:0000259" key="1">
    <source>
        <dbReference type="SMART" id="SM00256"/>
    </source>
</evidence>
<dbReference type="InterPro" id="IPR001810">
    <property type="entry name" value="F-box_dom"/>
</dbReference>
<protein>
    <recommendedName>
        <fullName evidence="1">F-box domain-containing protein</fullName>
    </recommendedName>
</protein>
<name>A0AAQ3PP38_PASNO</name>
<dbReference type="Pfam" id="PF12937">
    <property type="entry name" value="F-box-like"/>
    <property type="match status" value="1"/>
</dbReference>
<dbReference type="SMART" id="SM00256">
    <property type="entry name" value="FBOX"/>
    <property type="match status" value="1"/>
</dbReference>
<dbReference type="AlphaFoldDB" id="A0AAQ3PP38"/>
<keyword evidence="3" id="KW-1185">Reference proteome</keyword>
<dbReference type="PANTHER" id="PTHR34591">
    <property type="entry name" value="OS03G0653100 PROTEIN-RELATED"/>
    <property type="match status" value="1"/>
</dbReference>
<dbReference type="InterPro" id="IPR036047">
    <property type="entry name" value="F-box-like_dom_sf"/>
</dbReference>
<sequence>METEPVAAVLPPVLPDDVVAAILGRLLARSLAVSRRVCRAWRDLVDDRGLLLRAQRLLPSTVTGLFVNYFNHGAPHFFAHPTTPEGGNDTIDGRPEFIVPGRPTSWYSIADHCNGLILYRDDWDDELLVCNPATRRWAHLPQISSSAVPGGRLWKRRLFLVFDPAMSPHYDVLVEPLSPAHDDGAAMDDEWPPYRWTWQVFSSAAGRWSERVFVRDGEAAGTAGGLVAVINSLPQGITDDDKRWRYAAYWRGALYVHCGGEYISRSPIDGDQCRNGGRSEKGIYLASINGRHFRVWMLHHHDESSNDDDHHHQTTGYSWIPKHDRVLGTKDWLAVVEADGYLQMQSDGPWILDDYYGNATGKRNNNAVNWSSDDEDDIICTTQDCTDDDYWGEVVFLGFHPYKEVVFLATGNVAVAYHMNTAKVQFLGILEPMVWSYCVSDSFVYTPCHVQHA</sequence>
<reference evidence="2 3" key="1">
    <citation type="submission" date="2024-02" db="EMBL/GenBank/DDBJ databases">
        <title>High-quality chromosome-scale genome assembly of Pensacola bahiagrass (Paspalum notatum Flugge var. saurae).</title>
        <authorList>
            <person name="Vega J.M."/>
            <person name="Podio M."/>
            <person name="Orjuela J."/>
            <person name="Siena L.A."/>
            <person name="Pessino S.C."/>
            <person name="Combes M.C."/>
            <person name="Mariac C."/>
            <person name="Albertini E."/>
            <person name="Pupilli F."/>
            <person name="Ortiz J.P.A."/>
            <person name="Leblanc O."/>
        </authorList>
    </citation>
    <scope>NUCLEOTIDE SEQUENCE [LARGE SCALE GENOMIC DNA]</scope>
    <source>
        <strain evidence="2">R1</strain>
        <tissue evidence="2">Leaf</tissue>
    </source>
</reference>
<organism evidence="2 3">
    <name type="scientific">Paspalum notatum var. saurae</name>
    <dbReference type="NCBI Taxonomy" id="547442"/>
    <lineage>
        <taxon>Eukaryota</taxon>
        <taxon>Viridiplantae</taxon>
        <taxon>Streptophyta</taxon>
        <taxon>Embryophyta</taxon>
        <taxon>Tracheophyta</taxon>
        <taxon>Spermatophyta</taxon>
        <taxon>Magnoliopsida</taxon>
        <taxon>Liliopsida</taxon>
        <taxon>Poales</taxon>
        <taxon>Poaceae</taxon>
        <taxon>PACMAD clade</taxon>
        <taxon>Panicoideae</taxon>
        <taxon>Andropogonodae</taxon>
        <taxon>Paspaleae</taxon>
        <taxon>Paspalinae</taxon>
        <taxon>Paspalum</taxon>
    </lineage>
</organism>
<proteinExistence type="predicted"/>
<feature type="domain" description="F-box" evidence="1">
    <location>
        <begin position="14"/>
        <end position="54"/>
    </location>
</feature>
<accession>A0AAQ3PP38</accession>
<dbReference type="PANTHER" id="PTHR34591:SF43">
    <property type="entry name" value="F-BOX DOMAIN-CONTAINING PROTEIN"/>
    <property type="match status" value="1"/>
</dbReference>
<gene>
    <name evidence="2" type="ORF">U9M48_001300</name>
</gene>
<dbReference type="Proteomes" id="UP001341281">
    <property type="component" value="Chromosome 01"/>
</dbReference>